<organism evidence="5 6">
    <name type="scientific">Mycena pura</name>
    <dbReference type="NCBI Taxonomy" id="153505"/>
    <lineage>
        <taxon>Eukaryota</taxon>
        <taxon>Fungi</taxon>
        <taxon>Dikarya</taxon>
        <taxon>Basidiomycota</taxon>
        <taxon>Agaricomycotina</taxon>
        <taxon>Agaricomycetes</taxon>
        <taxon>Agaricomycetidae</taxon>
        <taxon>Agaricales</taxon>
        <taxon>Marasmiineae</taxon>
        <taxon>Mycenaceae</taxon>
        <taxon>Mycena</taxon>
    </lineage>
</organism>
<keyword evidence="3" id="KW-0067">ATP-binding</keyword>
<dbReference type="InterPro" id="IPR050628">
    <property type="entry name" value="SNF2_RAD54_helicase_TF"/>
</dbReference>
<reference evidence="5" key="1">
    <citation type="submission" date="2023-03" db="EMBL/GenBank/DDBJ databases">
        <title>Massive genome expansion in bonnet fungi (Mycena s.s.) driven by repeated elements and novel gene families across ecological guilds.</title>
        <authorList>
            <consortium name="Lawrence Berkeley National Laboratory"/>
            <person name="Harder C.B."/>
            <person name="Miyauchi S."/>
            <person name="Viragh M."/>
            <person name="Kuo A."/>
            <person name="Thoen E."/>
            <person name="Andreopoulos B."/>
            <person name="Lu D."/>
            <person name="Skrede I."/>
            <person name="Drula E."/>
            <person name="Henrissat B."/>
            <person name="Morin E."/>
            <person name="Kohler A."/>
            <person name="Barry K."/>
            <person name="LaButti K."/>
            <person name="Morin E."/>
            <person name="Salamov A."/>
            <person name="Lipzen A."/>
            <person name="Mereny Z."/>
            <person name="Hegedus B."/>
            <person name="Baldrian P."/>
            <person name="Stursova M."/>
            <person name="Weitz H."/>
            <person name="Taylor A."/>
            <person name="Grigoriev I.V."/>
            <person name="Nagy L.G."/>
            <person name="Martin F."/>
            <person name="Kauserud H."/>
        </authorList>
    </citation>
    <scope>NUCLEOTIDE SEQUENCE</scope>
    <source>
        <strain evidence="5">9144</strain>
    </source>
</reference>
<accession>A0AAD6UYA8</accession>
<evidence type="ECO:0000256" key="2">
    <source>
        <dbReference type="ARBA" id="ARBA00022801"/>
    </source>
</evidence>
<evidence type="ECO:0000313" key="6">
    <source>
        <dbReference type="Proteomes" id="UP001219525"/>
    </source>
</evidence>
<dbReference type="GO" id="GO:0016787">
    <property type="term" value="F:hydrolase activity"/>
    <property type="evidence" value="ECO:0007669"/>
    <property type="project" value="UniProtKB-KW"/>
</dbReference>
<feature type="non-terminal residue" evidence="5">
    <location>
        <position position="1"/>
    </location>
</feature>
<keyword evidence="2" id="KW-0378">Hydrolase</keyword>
<evidence type="ECO:0000256" key="1">
    <source>
        <dbReference type="ARBA" id="ARBA00022741"/>
    </source>
</evidence>
<dbReference type="GO" id="GO:0005634">
    <property type="term" value="C:nucleus"/>
    <property type="evidence" value="ECO:0007669"/>
    <property type="project" value="TreeGrafter"/>
</dbReference>
<dbReference type="SUPFAM" id="SSF52540">
    <property type="entry name" value="P-loop containing nucleoside triphosphate hydrolases"/>
    <property type="match status" value="1"/>
</dbReference>
<feature type="domain" description="Helicase C-terminal" evidence="4">
    <location>
        <begin position="1"/>
        <end position="34"/>
    </location>
</feature>
<evidence type="ECO:0000313" key="5">
    <source>
        <dbReference type="EMBL" id="KAJ7194718.1"/>
    </source>
</evidence>
<evidence type="ECO:0000259" key="4">
    <source>
        <dbReference type="Pfam" id="PF00271"/>
    </source>
</evidence>
<dbReference type="GO" id="GO:0008094">
    <property type="term" value="F:ATP-dependent activity, acting on DNA"/>
    <property type="evidence" value="ECO:0007669"/>
    <property type="project" value="TreeGrafter"/>
</dbReference>
<evidence type="ECO:0000256" key="3">
    <source>
        <dbReference type="ARBA" id="ARBA00022840"/>
    </source>
</evidence>
<dbReference type="GO" id="GO:0005524">
    <property type="term" value="F:ATP binding"/>
    <property type="evidence" value="ECO:0007669"/>
    <property type="project" value="UniProtKB-KW"/>
</dbReference>
<sequence length="86" mass="10040">TGLDLTVCNHIILVDMWWNPSVEDQAFDRTHRIGQTRDVHIYKLKIDNMLRTGCWRYGASFTFTEIIRPNTMLAAREETRIDEGVS</sequence>
<gene>
    <name evidence="5" type="ORF">GGX14DRAFT_377816</name>
</gene>
<comment type="caution">
    <text evidence="5">The sequence shown here is derived from an EMBL/GenBank/DDBJ whole genome shotgun (WGS) entry which is preliminary data.</text>
</comment>
<keyword evidence="1" id="KW-0547">Nucleotide-binding</keyword>
<keyword evidence="6" id="KW-1185">Reference proteome</keyword>
<dbReference type="Gene3D" id="3.40.50.300">
    <property type="entry name" value="P-loop containing nucleotide triphosphate hydrolases"/>
    <property type="match status" value="1"/>
</dbReference>
<name>A0AAD6UYA8_9AGAR</name>
<dbReference type="Pfam" id="PF00271">
    <property type="entry name" value="Helicase_C"/>
    <property type="match status" value="1"/>
</dbReference>
<dbReference type="InterPro" id="IPR027417">
    <property type="entry name" value="P-loop_NTPase"/>
</dbReference>
<protein>
    <recommendedName>
        <fullName evidence="4">Helicase C-terminal domain-containing protein</fullName>
    </recommendedName>
</protein>
<dbReference type="EMBL" id="JARJCW010000096">
    <property type="protein sequence ID" value="KAJ7194718.1"/>
    <property type="molecule type" value="Genomic_DNA"/>
</dbReference>
<dbReference type="InterPro" id="IPR001650">
    <property type="entry name" value="Helicase_C-like"/>
</dbReference>
<dbReference type="PANTHER" id="PTHR45626">
    <property type="entry name" value="TRANSCRIPTION TERMINATION FACTOR 2-RELATED"/>
    <property type="match status" value="1"/>
</dbReference>
<proteinExistence type="predicted"/>
<dbReference type="CDD" id="cd18793">
    <property type="entry name" value="SF2_C_SNF"/>
    <property type="match status" value="1"/>
</dbReference>
<dbReference type="GO" id="GO:0006281">
    <property type="term" value="P:DNA repair"/>
    <property type="evidence" value="ECO:0007669"/>
    <property type="project" value="TreeGrafter"/>
</dbReference>
<dbReference type="PANTHER" id="PTHR45626:SF14">
    <property type="entry name" value="ATP-DEPENDENT DNA HELICASE (EUROFUNG)"/>
    <property type="match status" value="1"/>
</dbReference>
<dbReference type="AlphaFoldDB" id="A0AAD6UYA8"/>
<dbReference type="Proteomes" id="UP001219525">
    <property type="component" value="Unassembled WGS sequence"/>
</dbReference>
<dbReference type="InterPro" id="IPR049730">
    <property type="entry name" value="SNF2/RAD54-like_C"/>
</dbReference>